<dbReference type="GO" id="GO:0070475">
    <property type="term" value="P:rRNA base methylation"/>
    <property type="evidence" value="ECO:0007669"/>
    <property type="project" value="TreeGrafter"/>
</dbReference>
<sequence>MSDISRRGEITAGDREKTATVPVKMHGFDGTDSWEAFQMQLEKLTELHSWSEMERTSRLIGALKGDEQLLESRSCYTTKPWHIAGLHGAGGTNEAKRPDPGALTVTQGPRSDREATVQDSGCCKVIAFCSGPKCQEDKRFVCCLHPCYEFNRKAASVAFSKSLLYKLRVTCWKRTCISGAGPGRQAQIQDAPRGIRLALLKRDRLCQINEGAAGDVVATVVAAAAAYYQPIPENLSFFFWWQWNQFDNPEMGFSLSKDSPLDMRIDSNSKEHCSAMYLSSIMYNADIVFTESFYFTNLVSNAFLAAFPAVALYTRRDLLLRPAHEATKTIQALQIFLNDELNELYARLRCAEGYLKPGAAWWQSASIRWRTASSSASDVAAPHNLNVHQKVRQSRRGGVEQHGGEAEEVEAEQGDDEEQSRGPRFANWHHVQKKVLTPDPQEVLENPHERSAKLRAAQKQ</sequence>
<dbReference type="InterPro" id="IPR002903">
    <property type="entry name" value="RsmH"/>
</dbReference>
<dbReference type="GO" id="GO:0071424">
    <property type="term" value="F:rRNA (cytosine-N4-)-methyltransferase activity"/>
    <property type="evidence" value="ECO:0007669"/>
    <property type="project" value="TreeGrafter"/>
</dbReference>
<dbReference type="Proteomes" id="UP000289886">
    <property type="component" value="Unassembled WGS sequence"/>
</dbReference>
<dbReference type="PANTHER" id="PTHR11265">
    <property type="entry name" value="S-ADENOSYL-METHYLTRANSFERASE MRAW"/>
    <property type="match status" value="1"/>
</dbReference>
<dbReference type="EMBL" id="SCEB01214578">
    <property type="protein sequence ID" value="RXM34517.1"/>
    <property type="molecule type" value="Genomic_DNA"/>
</dbReference>
<evidence type="ECO:0000313" key="3">
    <source>
        <dbReference type="Proteomes" id="UP000289886"/>
    </source>
</evidence>
<proteinExistence type="predicted"/>
<organism evidence="2 3">
    <name type="scientific">Acipenser ruthenus</name>
    <name type="common">Sterlet sturgeon</name>
    <dbReference type="NCBI Taxonomy" id="7906"/>
    <lineage>
        <taxon>Eukaryota</taxon>
        <taxon>Metazoa</taxon>
        <taxon>Chordata</taxon>
        <taxon>Craniata</taxon>
        <taxon>Vertebrata</taxon>
        <taxon>Euteleostomi</taxon>
        <taxon>Actinopterygii</taxon>
        <taxon>Chondrostei</taxon>
        <taxon>Acipenseriformes</taxon>
        <taxon>Acipenseridae</taxon>
        <taxon>Acipenser</taxon>
    </lineage>
</organism>
<dbReference type="AlphaFoldDB" id="A0A444UH56"/>
<keyword evidence="2" id="KW-0489">Methyltransferase</keyword>
<feature type="compositionally biased region" description="Acidic residues" evidence="1">
    <location>
        <begin position="406"/>
        <end position="418"/>
    </location>
</feature>
<feature type="region of interest" description="Disordered" evidence="1">
    <location>
        <begin position="378"/>
        <end position="460"/>
    </location>
</feature>
<accession>A0A444UH56</accession>
<evidence type="ECO:0000313" key="2">
    <source>
        <dbReference type="EMBL" id="RXM34517.1"/>
    </source>
</evidence>
<name>A0A444UH56_ACIRT</name>
<keyword evidence="2" id="KW-0808">Transferase</keyword>
<protein>
    <submittedName>
        <fullName evidence="2">Putative methyltransferase-like protein 15</fullName>
    </submittedName>
</protein>
<evidence type="ECO:0000256" key="1">
    <source>
        <dbReference type="SAM" id="MobiDB-lite"/>
    </source>
</evidence>
<dbReference type="InterPro" id="IPR029063">
    <property type="entry name" value="SAM-dependent_MTases_sf"/>
</dbReference>
<gene>
    <name evidence="2" type="ORF">EOD39_4730</name>
</gene>
<dbReference type="PANTHER" id="PTHR11265:SF0">
    <property type="entry name" value="12S RRNA N4-METHYLCYTIDINE METHYLTRANSFERASE"/>
    <property type="match status" value="1"/>
</dbReference>
<comment type="caution">
    <text evidence="2">The sequence shown here is derived from an EMBL/GenBank/DDBJ whole genome shotgun (WGS) entry which is preliminary data.</text>
</comment>
<dbReference type="Gene3D" id="3.40.50.150">
    <property type="entry name" value="Vaccinia Virus protein VP39"/>
    <property type="match status" value="1"/>
</dbReference>
<keyword evidence="3" id="KW-1185">Reference proteome</keyword>
<reference evidence="2 3" key="1">
    <citation type="submission" date="2019-01" db="EMBL/GenBank/DDBJ databases">
        <title>Draft Genome and Complete Hox-Cluster Characterization of the Sterlet Sturgeon (Acipenser ruthenus).</title>
        <authorList>
            <person name="Wei Q."/>
        </authorList>
    </citation>
    <scope>NUCLEOTIDE SEQUENCE [LARGE SCALE GENOMIC DNA]</scope>
    <source>
        <strain evidence="2">WHYD16114868_AA</strain>
        <tissue evidence="2">Blood</tissue>
    </source>
</reference>